<dbReference type="Pfam" id="PF13508">
    <property type="entry name" value="Acetyltransf_7"/>
    <property type="match status" value="1"/>
</dbReference>
<accession>A0A1I0Y2L2</accession>
<dbReference type="SUPFAM" id="SSF55729">
    <property type="entry name" value="Acyl-CoA N-acyltransferases (Nat)"/>
    <property type="match status" value="1"/>
</dbReference>
<protein>
    <submittedName>
        <fullName evidence="2">Acetyltransferase (GNAT) domain-containing protein</fullName>
    </submittedName>
</protein>
<reference evidence="2 3" key="1">
    <citation type="submission" date="2016-10" db="EMBL/GenBank/DDBJ databases">
        <authorList>
            <person name="de Groot N.N."/>
        </authorList>
    </citation>
    <scope>NUCLEOTIDE SEQUENCE [LARGE SCALE GENOMIC DNA]</scope>
    <source>
        <strain evidence="2 3">L14</strain>
    </source>
</reference>
<dbReference type="InterPro" id="IPR000182">
    <property type="entry name" value="GNAT_dom"/>
</dbReference>
<gene>
    <name evidence="2" type="ORF">SAMN05216587_10927</name>
</gene>
<dbReference type="GO" id="GO:0016747">
    <property type="term" value="F:acyltransferase activity, transferring groups other than amino-acyl groups"/>
    <property type="evidence" value="ECO:0007669"/>
    <property type="project" value="InterPro"/>
</dbReference>
<evidence type="ECO:0000259" key="1">
    <source>
        <dbReference type="PROSITE" id="PS51186"/>
    </source>
</evidence>
<evidence type="ECO:0000313" key="2">
    <source>
        <dbReference type="EMBL" id="SFB06850.1"/>
    </source>
</evidence>
<dbReference type="EMBL" id="FOJX01000009">
    <property type="protein sequence ID" value="SFB06850.1"/>
    <property type="molecule type" value="Genomic_DNA"/>
</dbReference>
<keyword evidence="2" id="KW-0808">Transferase</keyword>
<dbReference type="AlphaFoldDB" id="A0A1I0Y2L2"/>
<dbReference type="InterPro" id="IPR016181">
    <property type="entry name" value="Acyl_CoA_acyltransferase"/>
</dbReference>
<dbReference type="Proteomes" id="UP000183843">
    <property type="component" value="Unassembled WGS sequence"/>
</dbReference>
<dbReference type="PROSITE" id="PS51186">
    <property type="entry name" value="GNAT"/>
    <property type="match status" value="1"/>
</dbReference>
<proteinExistence type="predicted"/>
<evidence type="ECO:0000313" key="3">
    <source>
        <dbReference type="Proteomes" id="UP000183843"/>
    </source>
</evidence>
<name>A0A1I0Y2L2_SELRU</name>
<sequence>MRIYEALDKRNYMSLLLLADEQESMVEQYLDKGTMYVLDNDGVKAECVVTDEGNRILEIKNIAVDTPYQGKGYGRTLIEFVVRHYAASYDWLQVGTGESPLTIPFYEGCGFVRHLIRKNFFVENYDHPIIECGQQLIDMVVLRRKL</sequence>
<dbReference type="CDD" id="cd04301">
    <property type="entry name" value="NAT_SF"/>
    <property type="match status" value="1"/>
</dbReference>
<dbReference type="Gene3D" id="3.40.630.30">
    <property type="match status" value="1"/>
</dbReference>
<feature type="domain" description="N-acetyltransferase" evidence="1">
    <location>
        <begin position="1"/>
        <end position="146"/>
    </location>
</feature>
<organism evidence="2 3">
    <name type="scientific">Selenomonas ruminantium</name>
    <dbReference type="NCBI Taxonomy" id="971"/>
    <lineage>
        <taxon>Bacteria</taxon>
        <taxon>Bacillati</taxon>
        <taxon>Bacillota</taxon>
        <taxon>Negativicutes</taxon>
        <taxon>Selenomonadales</taxon>
        <taxon>Selenomonadaceae</taxon>
        <taxon>Selenomonas</taxon>
    </lineage>
</organism>